<dbReference type="PANTHER" id="PTHR30231">
    <property type="entry name" value="DNA POLYMERASE III SUBUNIT EPSILON"/>
    <property type="match status" value="1"/>
</dbReference>
<sequence length="188" mass="20390">MSETYRFIAIDVETANSDASSICQIGLACVGETGVEEVVTLLIDPRCHFAGMNIQIHGIRPEHVSGEPLFEEFLDAVGDFLERHALFQHSSFDGRAIRSATEACGRVAAPLQWHDSVRVARRAWPEFKGNGGHGLGHLKNALGLDFRHHDAGEDARASAEIVLMAEALMGKPFQDILGSSPSGSKKRA</sequence>
<dbReference type="PANTHER" id="PTHR30231:SF42">
    <property type="entry name" value="EXONUCLEASE"/>
    <property type="match status" value="1"/>
</dbReference>
<dbReference type="Proteomes" id="UP000186559">
    <property type="component" value="Chromosome"/>
</dbReference>
<name>A0A1U7D0M2_9RHOB</name>
<dbReference type="PROSITE" id="PS51257">
    <property type="entry name" value="PROKAR_LIPOPROTEIN"/>
    <property type="match status" value="1"/>
</dbReference>
<keyword evidence="2" id="KW-0548">Nucleotidyltransferase</keyword>
<dbReference type="Pfam" id="PF00929">
    <property type="entry name" value="RNase_T"/>
    <property type="match status" value="1"/>
</dbReference>
<protein>
    <submittedName>
        <fullName evidence="2">DNA polymerase-3 subunit epsilon</fullName>
        <ecNumber evidence="2">2.7.7.7</ecNumber>
    </submittedName>
</protein>
<evidence type="ECO:0000259" key="1">
    <source>
        <dbReference type="SMART" id="SM00479"/>
    </source>
</evidence>
<dbReference type="STRING" id="1229727.Ga0080559_TMP886"/>
<evidence type="ECO:0000313" key="2">
    <source>
        <dbReference type="EMBL" id="APX21682.1"/>
    </source>
</evidence>
<dbReference type="KEGG" id="tpro:Ga0080559_TMP886"/>
<dbReference type="GO" id="GO:0008408">
    <property type="term" value="F:3'-5' exonuclease activity"/>
    <property type="evidence" value="ECO:0007669"/>
    <property type="project" value="TreeGrafter"/>
</dbReference>
<proteinExistence type="predicted"/>
<feature type="domain" description="Exonuclease" evidence="1">
    <location>
        <begin position="6"/>
        <end position="171"/>
    </location>
</feature>
<dbReference type="InterPro" id="IPR012337">
    <property type="entry name" value="RNaseH-like_sf"/>
</dbReference>
<dbReference type="GO" id="GO:0003887">
    <property type="term" value="F:DNA-directed DNA polymerase activity"/>
    <property type="evidence" value="ECO:0007669"/>
    <property type="project" value="UniProtKB-EC"/>
</dbReference>
<organism evidence="2 3">
    <name type="scientific">Salipiger profundus</name>
    <dbReference type="NCBI Taxonomy" id="1229727"/>
    <lineage>
        <taxon>Bacteria</taxon>
        <taxon>Pseudomonadati</taxon>
        <taxon>Pseudomonadota</taxon>
        <taxon>Alphaproteobacteria</taxon>
        <taxon>Rhodobacterales</taxon>
        <taxon>Roseobacteraceae</taxon>
        <taxon>Salipiger</taxon>
    </lineage>
</organism>
<gene>
    <name evidence="2" type="ORF">Ga0080559_TMP886</name>
</gene>
<dbReference type="EC" id="2.7.7.7" evidence="2"/>
<keyword evidence="2" id="KW-0808">Transferase</keyword>
<dbReference type="Gene3D" id="3.30.420.10">
    <property type="entry name" value="Ribonuclease H-like superfamily/Ribonuclease H"/>
    <property type="match status" value="1"/>
</dbReference>
<accession>A0A1U7D0M2</accession>
<dbReference type="SMART" id="SM00479">
    <property type="entry name" value="EXOIII"/>
    <property type="match status" value="1"/>
</dbReference>
<dbReference type="SUPFAM" id="SSF53098">
    <property type="entry name" value="Ribonuclease H-like"/>
    <property type="match status" value="1"/>
</dbReference>
<dbReference type="GO" id="GO:0003676">
    <property type="term" value="F:nucleic acid binding"/>
    <property type="evidence" value="ECO:0007669"/>
    <property type="project" value="InterPro"/>
</dbReference>
<dbReference type="GO" id="GO:0005829">
    <property type="term" value="C:cytosol"/>
    <property type="evidence" value="ECO:0007669"/>
    <property type="project" value="TreeGrafter"/>
</dbReference>
<dbReference type="EMBL" id="CP014796">
    <property type="protein sequence ID" value="APX21682.1"/>
    <property type="molecule type" value="Genomic_DNA"/>
</dbReference>
<keyword evidence="3" id="KW-1185">Reference proteome</keyword>
<dbReference type="InterPro" id="IPR036397">
    <property type="entry name" value="RNaseH_sf"/>
</dbReference>
<evidence type="ECO:0000313" key="3">
    <source>
        <dbReference type="Proteomes" id="UP000186559"/>
    </source>
</evidence>
<reference evidence="2 3" key="1">
    <citation type="submission" date="2016-03" db="EMBL/GenBank/DDBJ databases">
        <title>Deep-sea bacteria in the southern Pacific.</title>
        <authorList>
            <person name="Tang K."/>
        </authorList>
    </citation>
    <scope>NUCLEOTIDE SEQUENCE [LARGE SCALE GENOMIC DNA]</scope>
    <source>
        <strain evidence="2 3">JLT2016</strain>
    </source>
</reference>
<dbReference type="InterPro" id="IPR013520">
    <property type="entry name" value="Ribonucl_H"/>
</dbReference>
<dbReference type="AlphaFoldDB" id="A0A1U7D0M2"/>
<dbReference type="RefSeq" id="WP_229743227.1">
    <property type="nucleotide sequence ID" value="NZ_BMEW01000002.1"/>
</dbReference>